<protein>
    <submittedName>
        <fullName evidence="1">Uncharacterized protein</fullName>
    </submittedName>
</protein>
<gene>
    <name evidence="1" type="ordered locus">Clocl_0542</name>
</gene>
<evidence type="ECO:0000313" key="2">
    <source>
        <dbReference type="Proteomes" id="UP000005435"/>
    </source>
</evidence>
<sequence>MAVTLFLFNFENYILNLSLDIEGNTIVSVVFCVIIILKGEDGNGRH</sequence>
<name>G8LT53_ACECE</name>
<organism evidence="1 2">
    <name type="scientific">Acetivibrio clariflavus (strain DSM 19732 / NBRC 101661 / EBR45)</name>
    <name type="common">Clostridium clariflavum</name>
    <dbReference type="NCBI Taxonomy" id="720554"/>
    <lineage>
        <taxon>Bacteria</taxon>
        <taxon>Bacillati</taxon>
        <taxon>Bacillota</taxon>
        <taxon>Clostridia</taxon>
        <taxon>Eubacteriales</taxon>
        <taxon>Oscillospiraceae</taxon>
        <taxon>Acetivibrio</taxon>
    </lineage>
</organism>
<reference evidence="1 2" key="2">
    <citation type="journal article" date="2012" name="Stand. Genomic Sci.">
        <title>Complete Genome Sequence of Clostridium clariflavum DSM 19732.</title>
        <authorList>
            <person name="Izquierdo J.A."/>
            <person name="Goodwin L."/>
            <person name="Davenport K.W."/>
            <person name="Teshima H."/>
            <person name="Bruce D."/>
            <person name="Detter C."/>
            <person name="Tapia R."/>
            <person name="Han S."/>
            <person name="Land M."/>
            <person name="Hauser L."/>
            <person name="Jeffries C.D."/>
            <person name="Han J."/>
            <person name="Pitluck S."/>
            <person name="Nolan M."/>
            <person name="Chen A."/>
            <person name="Huntemann M."/>
            <person name="Mavromatis K."/>
            <person name="Mikhailova N."/>
            <person name="Liolios K."/>
            <person name="Woyke T."/>
            <person name="Lynd L.R."/>
        </authorList>
    </citation>
    <scope>NUCLEOTIDE SEQUENCE [LARGE SCALE GENOMIC DNA]</scope>
    <source>
        <strain evidence="2">DSM 19732 / NBRC 101661 / EBR45</strain>
    </source>
</reference>
<evidence type="ECO:0000313" key="1">
    <source>
        <dbReference type="EMBL" id="AEV67257.1"/>
    </source>
</evidence>
<accession>G8LT53</accession>
<dbReference type="KEGG" id="ccl:Clocl_0542"/>
<dbReference type="HOGENOM" id="CLU_3182017_0_0_9"/>
<proteinExistence type="predicted"/>
<dbReference type="STRING" id="720554.Clocl_0542"/>
<dbReference type="Proteomes" id="UP000005435">
    <property type="component" value="Chromosome"/>
</dbReference>
<dbReference type="EMBL" id="CP003065">
    <property type="protein sequence ID" value="AEV67257.1"/>
    <property type="molecule type" value="Genomic_DNA"/>
</dbReference>
<keyword evidence="2" id="KW-1185">Reference proteome</keyword>
<reference evidence="2" key="1">
    <citation type="submission" date="2011-12" db="EMBL/GenBank/DDBJ databases">
        <title>Complete sequence of Clostridium clariflavum DSM 19732.</title>
        <authorList>
            <consortium name="US DOE Joint Genome Institute"/>
            <person name="Lucas S."/>
            <person name="Han J."/>
            <person name="Lapidus A."/>
            <person name="Cheng J.-F."/>
            <person name="Goodwin L."/>
            <person name="Pitluck S."/>
            <person name="Peters L."/>
            <person name="Teshima H."/>
            <person name="Detter J.C."/>
            <person name="Han C."/>
            <person name="Tapia R."/>
            <person name="Land M."/>
            <person name="Hauser L."/>
            <person name="Kyrpides N."/>
            <person name="Ivanova N."/>
            <person name="Pagani I."/>
            <person name="Kitzmiller T."/>
            <person name="Lynd L."/>
            <person name="Izquierdo J."/>
            <person name="Woyke T."/>
        </authorList>
    </citation>
    <scope>NUCLEOTIDE SEQUENCE [LARGE SCALE GENOMIC DNA]</scope>
    <source>
        <strain evidence="2">DSM 19732 / NBRC 101661 / EBR45</strain>
    </source>
</reference>
<dbReference type="AlphaFoldDB" id="G8LT53"/>